<dbReference type="PROSITE" id="PS51257">
    <property type="entry name" value="PROKAR_LIPOPROTEIN"/>
    <property type="match status" value="1"/>
</dbReference>
<sequence>MIYMNKRMKLVFGIAGLSLALAGCKQLTKAPDISTEAVGGVEENTNALQEQNGATSDDSGSDDATNDRNDNTAAQGSTGSGQDSSGQGAGTPSQQTVKTYIVAARNFSYSIDEIRVKKDDIVKIDFRSVDGFHDWVVDEFDARTARVDTGGTASIQFKADKVGIFEFYCSVGNHRQMGMVGRLIVE</sequence>
<feature type="signal peptide" evidence="3">
    <location>
        <begin position="1"/>
        <end position="22"/>
    </location>
</feature>
<protein>
    <recommendedName>
        <fullName evidence="4">Plastocyanin-like domain-containing protein</fullName>
    </recommendedName>
</protein>
<dbReference type="InterPro" id="IPR033138">
    <property type="entry name" value="Cu_oxidase_CS"/>
</dbReference>
<comment type="caution">
    <text evidence="5">The sequence shown here is derived from an EMBL/GenBank/DDBJ whole genome shotgun (WGS) entry which is preliminary data.</text>
</comment>
<evidence type="ECO:0000313" key="5">
    <source>
        <dbReference type="EMBL" id="OGY92309.1"/>
    </source>
</evidence>
<gene>
    <name evidence="5" type="ORF">A3B31_00190</name>
</gene>
<reference evidence="5 6" key="1">
    <citation type="journal article" date="2016" name="Nat. Commun.">
        <title>Thousands of microbial genomes shed light on interconnected biogeochemical processes in an aquifer system.</title>
        <authorList>
            <person name="Anantharaman K."/>
            <person name="Brown C.T."/>
            <person name="Hug L.A."/>
            <person name="Sharon I."/>
            <person name="Castelle C.J."/>
            <person name="Probst A.J."/>
            <person name="Thomas B.C."/>
            <person name="Singh A."/>
            <person name="Wilkins M.J."/>
            <person name="Karaoz U."/>
            <person name="Brodie E.L."/>
            <person name="Williams K.H."/>
            <person name="Hubbard S.S."/>
            <person name="Banfield J.F."/>
        </authorList>
    </citation>
    <scope>NUCLEOTIDE SEQUENCE [LARGE SCALE GENOMIC DNA]</scope>
</reference>
<feature type="domain" description="Plastocyanin-like" evidence="4">
    <location>
        <begin position="138"/>
        <end position="186"/>
    </location>
</feature>
<dbReference type="PROSITE" id="PS00079">
    <property type="entry name" value="MULTICOPPER_OXIDASE1"/>
    <property type="match status" value="1"/>
</dbReference>
<organism evidence="5 6">
    <name type="scientific">Candidatus Komeilibacteria bacterium RIFCSPLOWO2_01_FULL_53_11</name>
    <dbReference type="NCBI Taxonomy" id="1798552"/>
    <lineage>
        <taxon>Bacteria</taxon>
        <taxon>Candidatus Komeiliibacteriota</taxon>
    </lineage>
</organism>
<dbReference type="InterPro" id="IPR008972">
    <property type="entry name" value="Cupredoxin"/>
</dbReference>
<dbReference type="Gene3D" id="2.60.40.420">
    <property type="entry name" value="Cupredoxins - blue copper proteins"/>
    <property type="match status" value="1"/>
</dbReference>
<keyword evidence="1" id="KW-0479">Metal-binding</keyword>
<feature type="region of interest" description="Disordered" evidence="2">
    <location>
        <begin position="46"/>
        <end position="93"/>
    </location>
</feature>
<accession>A0A1G2BUP1</accession>
<dbReference type="GO" id="GO:0005507">
    <property type="term" value="F:copper ion binding"/>
    <property type="evidence" value="ECO:0007669"/>
    <property type="project" value="InterPro"/>
</dbReference>
<dbReference type="EMBL" id="MHKN01000020">
    <property type="protein sequence ID" value="OGY92309.1"/>
    <property type="molecule type" value="Genomic_DNA"/>
</dbReference>
<dbReference type="SUPFAM" id="SSF49503">
    <property type="entry name" value="Cupredoxins"/>
    <property type="match status" value="1"/>
</dbReference>
<dbReference type="InterPro" id="IPR011706">
    <property type="entry name" value="Cu-oxidase_C"/>
</dbReference>
<evidence type="ECO:0000259" key="4">
    <source>
        <dbReference type="Pfam" id="PF07731"/>
    </source>
</evidence>
<dbReference type="Pfam" id="PF07731">
    <property type="entry name" value="Cu-oxidase_2"/>
    <property type="match status" value="1"/>
</dbReference>
<evidence type="ECO:0000256" key="3">
    <source>
        <dbReference type="SAM" id="SignalP"/>
    </source>
</evidence>
<feature type="compositionally biased region" description="Low complexity" evidence="2">
    <location>
        <begin position="71"/>
        <end position="86"/>
    </location>
</feature>
<name>A0A1G2BUP1_9BACT</name>
<dbReference type="GO" id="GO:0016491">
    <property type="term" value="F:oxidoreductase activity"/>
    <property type="evidence" value="ECO:0007669"/>
    <property type="project" value="InterPro"/>
</dbReference>
<dbReference type="Proteomes" id="UP000177349">
    <property type="component" value="Unassembled WGS sequence"/>
</dbReference>
<proteinExistence type="predicted"/>
<feature type="chain" id="PRO_5009582169" description="Plastocyanin-like domain-containing protein" evidence="3">
    <location>
        <begin position="23"/>
        <end position="186"/>
    </location>
</feature>
<keyword evidence="3" id="KW-0732">Signal</keyword>
<evidence type="ECO:0000313" key="6">
    <source>
        <dbReference type="Proteomes" id="UP000177349"/>
    </source>
</evidence>
<dbReference type="AlphaFoldDB" id="A0A1G2BUP1"/>
<evidence type="ECO:0000256" key="2">
    <source>
        <dbReference type="SAM" id="MobiDB-lite"/>
    </source>
</evidence>
<evidence type="ECO:0000256" key="1">
    <source>
        <dbReference type="ARBA" id="ARBA00022723"/>
    </source>
</evidence>